<dbReference type="Proteomes" id="UP000789342">
    <property type="component" value="Unassembled WGS sequence"/>
</dbReference>
<dbReference type="EMBL" id="CAJVPV010000781">
    <property type="protein sequence ID" value="CAG8473666.1"/>
    <property type="molecule type" value="Genomic_DNA"/>
</dbReference>
<reference evidence="2" key="1">
    <citation type="submission" date="2021-06" db="EMBL/GenBank/DDBJ databases">
        <authorList>
            <person name="Kallberg Y."/>
            <person name="Tangrot J."/>
            <person name="Rosling A."/>
        </authorList>
    </citation>
    <scope>NUCLEOTIDE SEQUENCE</scope>
    <source>
        <strain evidence="2">CL551</strain>
    </source>
</reference>
<dbReference type="AlphaFoldDB" id="A0A9N8Z8W5"/>
<gene>
    <name evidence="2" type="ORF">AMORRO_LOCUS1975</name>
</gene>
<proteinExistence type="predicted"/>
<name>A0A9N8Z8W5_9GLOM</name>
<accession>A0A9N8Z8W5</accession>
<evidence type="ECO:0000313" key="2">
    <source>
        <dbReference type="EMBL" id="CAG8473666.1"/>
    </source>
</evidence>
<evidence type="ECO:0000313" key="3">
    <source>
        <dbReference type="Proteomes" id="UP000789342"/>
    </source>
</evidence>
<comment type="caution">
    <text evidence="2">The sequence shown here is derived from an EMBL/GenBank/DDBJ whole genome shotgun (WGS) entry which is preliminary data.</text>
</comment>
<evidence type="ECO:0000256" key="1">
    <source>
        <dbReference type="SAM" id="MobiDB-lite"/>
    </source>
</evidence>
<sequence length="141" mass="15794">MNTFNEINIFSSVDTAHDGQASLTSTSPIQFSQPSLSTSANSTPKMTKRTCARCKESNRCVKLLCSRIDRIEDLVNSLASRTKFADEKDRRIIEESGIPRIPIAQENLTTDLSRCSTDDILALITNFYRTTLEPSFEVRAQ</sequence>
<organism evidence="2 3">
    <name type="scientific">Acaulospora morrowiae</name>
    <dbReference type="NCBI Taxonomy" id="94023"/>
    <lineage>
        <taxon>Eukaryota</taxon>
        <taxon>Fungi</taxon>
        <taxon>Fungi incertae sedis</taxon>
        <taxon>Mucoromycota</taxon>
        <taxon>Glomeromycotina</taxon>
        <taxon>Glomeromycetes</taxon>
        <taxon>Diversisporales</taxon>
        <taxon>Acaulosporaceae</taxon>
        <taxon>Acaulospora</taxon>
    </lineage>
</organism>
<keyword evidence="3" id="KW-1185">Reference proteome</keyword>
<dbReference type="OrthoDB" id="2353809at2759"/>
<feature type="region of interest" description="Disordered" evidence="1">
    <location>
        <begin position="21"/>
        <end position="44"/>
    </location>
</feature>
<protein>
    <submittedName>
        <fullName evidence="2">6934_t:CDS:1</fullName>
    </submittedName>
</protein>